<dbReference type="SUPFAM" id="SSF52540">
    <property type="entry name" value="P-loop containing nucleoside triphosphate hydrolases"/>
    <property type="match status" value="1"/>
</dbReference>
<dbReference type="EMBL" id="NSGR01000008">
    <property type="protein sequence ID" value="PCH12154.1"/>
    <property type="molecule type" value="Genomic_DNA"/>
</dbReference>
<dbReference type="InterPro" id="IPR011604">
    <property type="entry name" value="PDDEXK-like_dom_sf"/>
</dbReference>
<dbReference type="Pfam" id="PF21445">
    <property type="entry name" value="ADDB_N"/>
    <property type="match status" value="1"/>
</dbReference>
<dbReference type="PANTHER" id="PTHR30591:SF1">
    <property type="entry name" value="RECBCD ENZYME SUBUNIT RECC"/>
    <property type="match status" value="1"/>
</dbReference>
<evidence type="ECO:0000256" key="1">
    <source>
        <dbReference type="ARBA" id="ARBA00022722"/>
    </source>
</evidence>
<keyword evidence="3 10" id="KW-0227">DNA damage</keyword>
<dbReference type="Proteomes" id="UP000217465">
    <property type="component" value="Unassembled WGS sequence"/>
</dbReference>
<comment type="miscellaneous">
    <text evidence="10">Despite having helicase-like domains, this subunit does not have helicase activity.</text>
</comment>
<dbReference type="GO" id="GO:0003690">
    <property type="term" value="F:double-stranded DNA binding"/>
    <property type="evidence" value="ECO:0007669"/>
    <property type="project" value="UniProtKB-UniRule"/>
</dbReference>
<dbReference type="GO" id="GO:0004386">
    <property type="term" value="F:helicase activity"/>
    <property type="evidence" value="ECO:0007669"/>
    <property type="project" value="UniProtKB-KW"/>
</dbReference>
<keyword evidence="7 10" id="KW-0067">ATP-binding</keyword>
<comment type="function">
    <text evidence="10">The heterodimer acts as both an ATP-dependent DNA helicase and an ATP-dependent, dual-direction single-stranded exonuclease. Recognizes the chi site generating a DNA molecule suitable for the initiation of homologous recombination. This subunit has 5' -&gt; 3' nuclease activity but not helicase activity.</text>
</comment>
<proteinExistence type="inferred from homology"/>
<dbReference type="EC" id="3.1.-.-" evidence="10"/>
<evidence type="ECO:0000256" key="7">
    <source>
        <dbReference type="ARBA" id="ARBA00022840"/>
    </source>
</evidence>
<dbReference type="GO" id="GO:0008409">
    <property type="term" value="F:5'-3' exonuclease activity"/>
    <property type="evidence" value="ECO:0007669"/>
    <property type="project" value="UniProtKB-UniRule"/>
</dbReference>
<dbReference type="AlphaFoldDB" id="A0A854WPT4"/>
<dbReference type="PANTHER" id="PTHR30591">
    <property type="entry name" value="RECBCD ENZYME SUBUNIT RECC"/>
    <property type="match status" value="1"/>
</dbReference>
<dbReference type="InterPro" id="IPR014141">
    <property type="entry name" value="DNA_helicase_suRexB"/>
</dbReference>
<keyword evidence="5 10" id="KW-0347">Helicase</keyword>
<dbReference type="NCBIfam" id="TIGR02774">
    <property type="entry name" value="rexB_recomb"/>
    <property type="match status" value="1"/>
</dbReference>
<comment type="cofactor">
    <cofactor evidence="10">
        <name>Mg(2+)</name>
        <dbReference type="ChEBI" id="CHEBI:18420"/>
    </cofactor>
</comment>
<comment type="caution">
    <text evidence="13">The sequence shown here is derived from an EMBL/GenBank/DDBJ whole genome shotgun (WGS) entry which is preliminary data.</text>
</comment>
<dbReference type="Gene3D" id="3.40.50.300">
    <property type="entry name" value="P-loop containing nucleotide triphosphate hydrolases"/>
    <property type="match status" value="3"/>
</dbReference>
<dbReference type="InterPro" id="IPR049035">
    <property type="entry name" value="ADDB_N"/>
</dbReference>
<protein>
    <recommendedName>
        <fullName evidence="10">ATP-dependent helicase/deoxyribonuclease subunit B</fullName>
        <ecNumber evidence="10">3.1.-.-</ecNumber>
    </recommendedName>
    <alternativeName>
        <fullName evidence="10">ATP-dependent helicase/nuclease subunit RexB</fullName>
    </alternativeName>
</protein>
<evidence type="ECO:0000256" key="3">
    <source>
        <dbReference type="ARBA" id="ARBA00022763"/>
    </source>
</evidence>
<evidence type="ECO:0000259" key="12">
    <source>
        <dbReference type="Pfam" id="PF21445"/>
    </source>
</evidence>
<dbReference type="Pfam" id="PF12705">
    <property type="entry name" value="PDDEXK_1"/>
    <property type="match status" value="1"/>
</dbReference>
<evidence type="ECO:0000256" key="4">
    <source>
        <dbReference type="ARBA" id="ARBA00022801"/>
    </source>
</evidence>
<dbReference type="SUPFAM" id="SSF52980">
    <property type="entry name" value="Restriction endonuclease-like"/>
    <property type="match status" value="1"/>
</dbReference>
<organism evidence="13 14">
    <name type="scientific">Streptococcus parauberis</name>
    <dbReference type="NCBI Taxonomy" id="1348"/>
    <lineage>
        <taxon>Bacteria</taxon>
        <taxon>Bacillati</taxon>
        <taxon>Bacillota</taxon>
        <taxon>Bacilli</taxon>
        <taxon>Lactobacillales</taxon>
        <taxon>Streptococcaceae</taxon>
        <taxon>Streptococcus</taxon>
    </lineage>
</organism>
<comment type="caution">
    <text evidence="10">Lacks conserved residue(s) required for the propagation of feature annotation.</text>
</comment>
<dbReference type="HAMAP" id="MF_01453">
    <property type="entry name" value="AddB_type2"/>
    <property type="match status" value="1"/>
</dbReference>
<evidence type="ECO:0000256" key="8">
    <source>
        <dbReference type="ARBA" id="ARBA00023125"/>
    </source>
</evidence>
<dbReference type="GO" id="GO:0005524">
    <property type="term" value="F:ATP binding"/>
    <property type="evidence" value="ECO:0007669"/>
    <property type="project" value="UniProtKB-UniRule"/>
</dbReference>
<keyword evidence="6 10" id="KW-0269">Exonuclease</keyword>
<dbReference type="InterPro" id="IPR011335">
    <property type="entry name" value="Restrct_endonuc-II-like"/>
</dbReference>
<evidence type="ECO:0000313" key="14">
    <source>
        <dbReference type="Proteomes" id="UP000217465"/>
    </source>
</evidence>
<name>A0A854WPT4_9STRE</name>
<feature type="domain" description="ATP-dependent helicase/deoxyribonuclease subunit B N-terminal" evidence="12">
    <location>
        <begin position="25"/>
        <end position="253"/>
    </location>
</feature>
<comment type="subunit">
    <text evidence="10">Heterodimer of AddA and RexB.</text>
</comment>
<dbReference type="GO" id="GO:0016817">
    <property type="term" value="F:hydrolase activity, acting on acid anhydrides"/>
    <property type="evidence" value="ECO:0007669"/>
    <property type="project" value="InterPro"/>
</dbReference>
<evidence type="ECO:0000256" key="10">
    <source>
        <dbReference type="HAMAP-Rule" id="MF_01453"/>
    </source>
</evidence>
<keyword evidence="2 10" id="KW-0547">Nucleotide-binding</keyword>
<evidence type="ECO:0000256" key="6">
    <source>
        <dbReference type="ARBA" id="ARBA00022839"/>
    </source>
</evidence>
<comment type="similarity">
    <text evidence="10">Belongs to the helicase family. AddB/RexB type 2 subfamily.</text>
</comment>
<dbReference type="Gene3D" id="3.90.320.10">
    <property type="match status" value="1"/>
</dbReference>
<feature type="domain" description="PD-(D/E)XK endonuclease-like" evidence="11">
    <location>
        <begin position="751"/>
        <end position="1032"/>
    </location>
</feature>
<gene>
    <name evidence="10 13" type="primary">rexB</name>
    <name evidence="13" type="ORF">A9Y57_00869</name>
</gene>
<evidence type="ECO:0000256" key="5">
    <source>
        <dbReference type="ARBA" id="ARBA00022806"/>
    </source>
</evidence>
<keyword evidence="8 10" id="KW-0238">DNA-binding</keyword>
<accession>A0A854WPT4</accession>
<sequence>MMRLLYTDINNSLTQILVNHAQDYAQTGSKVFYIAPNSLSFEKERSVLELLDREASFDITITRFAQLARYFTLDIDNHPNTLSDAALVMVIYRSIMQLTEDDLSVYSQLRADLTFVEQLKDLYKELKISNLSVFDISFENERKAHDLITIFTKIEEVLQAESLVQENPLNSLTDHIIQGHLDQELSTTVLVIDGFTRFSAEEELLVAALNDKCQEVVIGTYISKKAQAKSFIEGNLYQASLDFMRDLSGHFQAKMEYVTSQQSFHEEFGLLSELLEAEADFTQTDKMLPAQARERIHIWQSLNQKEELEHIAKAIRQKLYQGHRYKDILVLLGDVEAYQAQIGPVFDKYEIPYYLGRSEAILHHPLVQFVESLERCRSYNWRREDLVNLLKSGLFGHFEKDWVDQFEAYVEFADINGYTKFSRPFEVNSTDGNNHFRFDLEIVNQVREFSFSNLAQLFKSQKQKGLSLLEKLMTLLNAVDLPKNFQEMMTVQDENEQERDQEVWKTFVSILEDFQLVFANEKLTLDQTLSLLKMAMQAANYRAVPATLDVVTVKSYDLVEPHSKPFVMALGLTQNNFPKKTKNTSLISDQERSQTNEDQDYFHRFDLASQDNAKKNHFTALSLFNAATEELLLSYPLMLNESSEDMSTYLKSVHQYGIPIEEKGKNSLSRTDLDIGNYKSLLSQLVEINRGAIEGELQEEDKNFWTVMLRYLKKRLANENLQFPQSKNHLETKAISEEVMSLRYPEQKPMSLSTSALTVFFDNQYKYFLQYVLGLQELQTIHPDARQHGTYLHKVFETIMGDHRPIDFDQKVEDALNVTRQNNQFKHFYLEDAQGRYSLQVLEDIAKSTAGILKLNQNLKVLSQEEAFELPITQSLLVKGKIDRIDQLVDDSIGIVDYKSSANKFDIGRFYNGLNSQLVTYLAALREKAAAMSTEEKAISIFGAMYLHLQDPKLDLKDFKQLDDKLVEEVYKDLTYKGIFLEDEKEKLSDGSYQTKNNLYSQEEVNQLVAFNQFLYEEAEGFIRRGHFLINPYTEDGKTVKGDQLKAITRFESDLDMGQARQLVTLPTREKREGFLTMMKKEVSPNEL</sequence>
<keyword evidence="4 10" id="KW-0378">Hydrolase</keyword>
<keyword evidence="1 10" id="KW-0540">Nuclease</keyword>
<dbReference type="GO" id="GO:0000724">
    <property type="term" value="P:double-strand break repair via homologous recombination"/>
    <property type="evidence" value="ECO:0007669"/>
    <property type="project" value="UniProtKB-UniRule"/>
</dbReference>
<evidence type="ECO:0000259" key="11">
    <source>
        <dbReference type="Pfam" id="PF12705"/>
    </source>
</evidence>
<evidence type="ECO:0000256" key="2">
    <source>
        <dbReference type="ARBA" id="ARBA00022741"/>
    </source>
</evidence>
<keyword evidence="9 10" id="KW-0234">DNA repair</keyword>
<dbReference type="InterPro" id="IPR027417">
    <property type="entry name" value="P-loop_NTPase"/>
</dbReference>
<reference evidence="13 14" key="1">
    <citation type="submission" date="2016-06" db="EMBL/GenBank/DDBJ databases">
        <authorList>
            <person name="Haines A.N."/>
            <person name="Council K.R."/>
        </authorList>
    </citation>
    <scope>NUCLEOTIDE SEQUENCE [LARGE SCALE GENOMIC DNA]</scope>
    <source>
        <strain evidence="13 14">SP158-29</strain>
    </source>
</reference>
<evidence type="ECO:0000313" key="13">
    <source>
        <dbReference type="EMBL" id="PCH12154.1"/>
    </source>
</evidence>
<dbReference type="InterPro" id="IPR038726">
    <property type="entry name" value="PDDEXK_AddAB-type"/>
</dbReference>
<evidence type="ECO:0000256" key="9">
    <source>
        <dbReference type="ARBA" id="ARBA00023204"/>
    </source>
</evidence>